<dbReference type="Gene3D" id="3.40.50.360">
    <property type="match status" value="1"/>
</dbReference>
<protein>
    <submittedName>
        <fullName evidence="2">FMN reductase</fullName>
    </submittedName>
</protein>
<sequence length="184" mass="19468">MTRIAVILGSIRPNRVGGEVADWVVAKASSVDGVEAELVDIAAFNLPVFAEETPPMMAAPKDPAGIAFNEALASYDAYIFVTPEYNFSIPGALKNAIDFIVPSNLANKAVGLVGYSYSHGYQPLAHLRDVLVNFTTGVVGPQVTLSLATDVVDGAFSPASTHERKFAGMVEAIVTQDKALSTLR</sequence>
<evidence type="ECO:0000259" key="1">
    <source>
        <dbReference type="Pfam" id="PF03358"/>
    </source>
</evidence>
<evidence type="ECO:0000313" key="3">
    <source>
        <dbReference type="Proteomes" id="UP000824496"/>
    </source>
</evidence>
<dbReference type="Pfam" id="PF03358">
    <property type="entry name" value="FMN_red"/>
    <property type="match status" value="1"/>
</dbReference>
<accession>A0ABN6K2V0</accession>
<proteinExistence type="predicted"/>
<name>A0ABN6K2V0_9ACTO</name>
<keyword evidence="3" id="KW-1185">Reference proteome</keyword>
<organism evidence="2 3">
    <name type="scientific">Actinomyces capricornis</name>
    <dbReference type="NCBI Taxonomy" id="2755559"/>
    <lineage>
        <taxon>Bacteria</taxon>
        <taxon>Bacillati</taxon>
        <taxon>Actinomycetota</taxon>
        <taxon>Actinomycetes</taxon>
        <taxon>Actinomycetales</taxon>
        <taxon>Actinomycetaceae</taxon>
        <taxon>Actinomyces</taxon>
    </lineage>
</organism>
<dbReference type="InterPro" id="IPR005025">
    <property type="entry name" value="FMN_Rdtase-like_dom"/>
</dbReference>
<gene>
    <name evidence="2" type="ORF">MANAM107_07240</name>
</gene>
<dbReference type="SUPFAM" id="SSF52218">
    <property type="entry name" value="Flavoproteins"/>
    <property type="match status" value="1"/>
</dbReference>
<evidence type="ECO:0000313" key="2">
    <source>
        <dbReference type="EMBL" id="BDA63890.1"/>
    </source>
</evidence>
<dbReference type="PANTHER" id="PTHR30543:SF21">
    <property type="entry name" value="NAD(P)H-DEPENDENT FMN REDUCTASE LOT6"/>
    <property type="match status" value="1"/>
</dbReference>
<feature type="domain" description="NADPH-dependent FMN reductase-like" evidence="1">
    <location>
        <begin position="2"/>
        <end position="149"/>
    </location>
</feature>
<dbReference type="RefSeq" id="WP_223911235.1">
    <property type="nucleotide sequence ID" value="NZ_AP025017.1"/>
</dbReference>
<reference evidence="2 3" key="1">
    <citation type="submission" date="2021-08" db="EMBL/GenBank/DDBJ databases">
        <title>Whole genome sequence of novel Actinomyces species strain MAS-1.</title>
        <authorList>
            <person name="Saito M."/>
            <person name="Kuwahara N."/>
            <person name="Takizawa T."/>
            <person name="Gotouda H."/>
            <person name="Ochiai T."/>
        </authorList>
    </citation>
    <scope>NUCLEOTIDE SEQUENCE [LARGE SCALE GENOMIC DNA]</scope>
    <source>
        <strain evidence="2 3">MAS-1</strain>
    </source>
</reference>
<dbReference type="InterPro" id="IPR029039">
    <property type="entry name" value="Flavoprotein-like_sf"/>
</dbReference>
<dbReference type="PANTHER" id="PTHR30543">
    <property type="entry name" value="CHROMATE REDUCTASE"/>
    <property type="match status" value="1"/>
</dbReference>
<dbReference type="InterPro" id="IPR050712">
    <property type="entry name" value="NAD(P)H-dep_reductase"/>
</dbReference>
<dbReference type="Proteomes" id="UP000824496">
    <property type="component" value="Chromosome"/>
</dbReference>
<dbReference type="EMBL" id="AP025017">
    <property type="protein sequence ID" value="BDA63890.1"/>
    <property type="molecule type" value="Genomic_DNA"/>
</dbReference>